<accession>A0ACC3SF09</accession>
<sequence>MASTSPTETQLVQPGSTMESRNHRKLSLRHPEAPTGTKLSDDHEGLCHHDHEHDGLKSRHQHQHQQSNYGMDNSDDHSISIPAASRHAEQTVAPFLAKHIPMQYNPLGQTRERQEQEDQSHQSTSTRFCYRHRPDLKCRRQANEPSMEQLQNELGTLSQSDQQAISHVWSLFSAAPSKHRNLMLQGILTQCCFPQLSFISASVRDLIKIDFLSALPSELGFKILCYLDTTSLCKAAQVSQRWRSLADDDVVWHRMCEQHIDRKCTKCGWGLPLLERKRLRTEKRQIQLRATGRGINEWSPAITPLIEQPPQPQEEARDSMFADDVPAGLKRPLEDASYDASAKRLCSNNSRSTPEEYFKPRVRPWKDVYKDRFKVGTNWKYGRCSLKTFKGHTNGVMCLQFDENILMTGSYDSTVKVWDIESGKEIRTIRGHTSGIRCLQFDDTKLMTGSMDHTVRLWNWRTGECTRTFNAHNGGVISLHFEGRWIASGSMDHTIRVWDSETKQTFCLRGHTDWVNAVRLDAASRTLFSASDDCTVRLWDLDTRQCIKVFEGHVGQVQQVLPLPPEFELDDADLALANPGDKDDDGSSTASSPLLTHHHPHIHSHSVKAEPDLAAAFWNNDKDKKEERPAPPRYMLTGALDSTIRLWDVHAAPTTTCSSSPSSGPPTPAVSTHCLRTFFGHVEGIWALAADHLRLVSGSEDRMVKIWDPRTGRCERTWTGHAGPVTCVGLSDSRLVSGSEDCEVRMLVFSSQEGGKCESQ</sequence>
<keyword evidence="2" id="KW-1185">Reference proteome</keyword>
<dbReference type="Proteomes" id="UP001320706">
    <property type="component" value="Unassembled WGS sequence"/>
</dbReference>
<evidence type="ECO:0000313" key="2">
    <source>
        <dbReference type="Proteomes" id="UP001320706"/>
    </source>
</evidence>
<organism evidence="1 2">
    <name type="scientific">Zalaria obscura</name>
    <dbReference type="NCBI Taxonomy" id="2024903"/>
    <lineage>
        <taxon>Eukaryota</taxon>
        <taxon>Fungi</taxon>
        <taxon>Dikarya</taxon>
        <taxon>Ascomycota</taxon>
        <taxon>Pezizomycotina</taxon>
        <taxon>Dothideomycetes</taxon>
        <taxon>Dothideomycetidae</taxon>
        <taxon>Dothideales</taxon>
        <taxon>Zalariaceae</taxon>
        <taxon>Zalaria</taxon>
    </lineage>
</organism>
<proteinExistence type="predicted"/>
<gene>
    <name evidence="1" type="ORF">M8818_003935</name>
</gene>
<name>A0ACC3SF09_9PEZI</name>
<protein>
    <submittedName>
        <fullName evidence="1">Uncharacterized protein</fullName>
    </submittedName>
</protein>
<evidence type="ECO:0000313" key="1">
    <source>
        <dbReference type="EMBL" id="KAK8208972.1"/>
    </source>
</evidence>
<reference evidence="1" key="1">
    <citation type="submission" date="2024-02" db="EMBL/GenBank/DDBJ databases">
        <title>Metagenome Assembled Genome of Zalaria obscura JY119.</title>
        <authorList>
            <person name="Vighnesh L."/>
            <person name="Jagadeeshwari U."/>
            <person name="Venkata Ramana C."/>
            <person name="Sasikala C."/>
        </authorList>
    </citation>
    <scope>NUCLEOTIDE SEQUENCE</scope>
    <source>
        <strain evidence="1">JY119</strain>
    </source>
</reference>
<comment type="caution">
    <text evidence="1">The sequence shown here is derived from an EMBL/GenBank/DDBJ whole genome shotgun (WGS) entry which is preliminary data.</text>
</comment>
<dbReference type="EMBL" id="JAMKPW020000018">
    <property type="protein sequence ID" value="KAK8208972.1"/>
    <property type="molecule type" value="Genomic_DNA"/>
</dbReference>